<feature type="transmembrane region" description="Helical" evidence="1">
    <location>
        <begin position="195"/>
        <end position="212"/>
    </location>
</feature>
<feature type="transmembrane region" description="Helical" evidence="1">
    <location>
        <begin position="55"/>
        <end position="78"/>
    </location>
</feature>
<feature type="transmembrane region" description="Helical" evidence="1">
    <location>
        <begin position="116"/>
        <end position="134"/>
    </location>
</feature>
<evidence type="ECO:0000313" key="3">
    <source>
        <dbReference type="Proteomes" id="UP000285109"/>
    </source>
</evidence>
<proteinExistence type="predicted"/>
<keyword evidence="1" id="KW-1133">Transmembrane helix</keyword>
<feature type="transmembrane region" description="Helical" evidence="1">
    <location>
        <begin position="172"/>
        <end position="189"/>
    </location>
</feature>
<gene>
    <name evidence="2" type="ORF">DWZ34_04140</name>
</gene>
<evidence type="ECO:0000313" key="2">
    <source>
        <dbReference type="EMBL" id="RHM99321.1"/>
    </source>
</evidence>
<evidence type="ECO:0000256" key="1">
    <source>
        <dbReference type="SAM" id="Phobius"/>
    </source>
</evidence>
<sequence>MKPKQLLYIVIYIILLNGLLQQYLIKNQYLPFISDIIIFLLAFMQPNFKGIRKIIGTPIVTTLSILLIFSTIIAFINLMPPLSILWGLRMIIRYFLFFILINRYFNIYDTIKVKKILVSFFWINTIIIIYQYFIEHKYADFIGGTFLNNGEIFVFYLISAFIFSKDYFEKRIKLNKFLLFIAIEMFVAMSAEIKIMYFTIPLAIYGTYVLTTKFNFKHIIVLTIAFLCLVPAMKITMSLMYGDEYINKVFNIEDIQEETTHAYNLSEEAADYSFNRNTCIEKATSLILKDPVHILTGFGIGSGNTSDKFGTWINQTYSKITSYNWFTPSWLLVEYGWIGFILWILTLLFLSIKFFSFYKSTKDTEIKYWSSLGLLSSAFTFIIAWYNNIPYFNAYIIYLFWAICMVAIKHRHKTIKKTYKNT</sequence>
<comment type="caution">
    <text evidence="2">The sequence shown here is derived from an EMBL/GenBank/DDBJ whole genome shotgun (WGS) entry which is preliminary data.</text>
</comment>
<dbReference type="RefSeq" id="WP_118493865.1">
    <property type="nucleotide sequence ID" value="NZ_CAUGGG010000006.1"/>
</dbReference>
<feature type="transmembrane region" description="Helical" evidence="1">
    <location>
        <begin position="368"/>
        <end position="386"/>
    </location>
</feature>
<organism evidence="2 3">
    <name type="scientific">Phocaeicola plebeius</name>
    <dbReference type="NCBI Taxonomy" id="310297"/>
    <lineage>
        <taxon>Bacteria</taxon>
        <taxon>Pseudomonadati</taxon>
        <taxon>Bacteroidota</taxon>
        <taxon>Bacteroidia</taxon>
        <taxon>Bacteroidales</taxon>
        <taxon>Bacteroidaceae</taxon>
        <taxon>Phocaeicola</taxon>
    </lineage>
</organism>
<accession>A0A415TDJ1</accession>
<dbReference type="AlphaFoldDB" id="A0A415TDJ1"/>
<protein>
    <recommendedName>
        <fullName evidence="4">O-antigen ligase domain-containing protein</fullName>
    </recommendedName>
</protein>
<reference evidence="2 3" key="1">
    <citation type="submission" date="2018-08" db="EMBL/GenBank/DDBJ databases">
        <title>A genome reference for cultivated species of the human gut microbiota.</title>
        <authorList>
            <person name="Zou Y."/>
            <person name="Xue W."/>
            <person name="Luo G."/>
        </authorList>
    </citation>
    <scope>NUCLEOTIDE SEQUENCE [LARGE SCALE GENOMIC DNA]</scope>
    <source>
        <strain evidence="2 3">AF31-28B-AC</strain>
    </source>
</reference>
<keyword evidence="1" id="KW-0812">Transmembrane</keyword>
<keyword evidence="1" id="KW-0472">Membrane</keyword>
<feature type="transmembrane region" description="Helical" evidence="1">
    <location>
        <begin position="7"/>
        <end position="24"/>
    </location>
</feature>
<evidence type="ECO:0008006" key="4">
    <source>
        <dbReference type="Google" id="ProtNLM"/>
    </source>
</evidence>
<feature type="transmembrane region" description="Helical" evidence="1">
    <location>
        <begin position="392"/>
        <end position="408"/>
    </location>
</feature>
<feature type="transmembrane region" description="Helical" evidence="1">
    <location>
        <begin position="335"/>
        <end position="356"/>
    </location>
</feature>
<dbReference type="EMBL" id="QRQK01000006">
    <property type="protein sequence ID" value="RHM99321.1"/>
    <property type="molecule type" value="Genomic_DNA"/>
</dbReference>
<feature type="transmembrane region" description="Helical" evidence="1">
    <location>
        <begin position="84"/>
        <end position="104"/>
    </location>
</feature>
<feature type="transmembrane region" description="Helical" evidence="1">
    <location>
        <begin position="30"/>
        <end position="48"/>
    </location>
</feature>
<name>A0A415TDJ1_9BACT</name>
<dbReference type="Proteomes" id="UP000285109">
    <property type="component" value="Unassembled WGS sequence"/>
</dbReference>
<feature type="transmembrane region" description="Helical" evidence="1">
    <location>
        <begin position="146"/>
        <end position="163"/>
    </location>
</feature>
<feature type="transmembrane region" description="Helical" evidence="1">
    <location>
        <begin position="219"/>
        <end position="241"/>
    </location>
</feature>